<protein>
    <submittedName>
        <fullName evidence="1">Uncharacterized protein</fullName>
    </submittedName>
</protein>
<dbReference type="AlphaFoldDB" id="A0A2D2D227"/>
<gene>
    <name evidence="1" type="ORF">CQW49_15095</name>
</gene>
<sequence length="176" mass="19389">MTTTTPARKIHLLGSASYRDEAEAMLAAPGDAVLVERGLLRSLILCCPDGCGETLVVNLDPRAGKAWRLYQRRGAISVYPSVWRDGGCESHFIVWKDRILWCGVFNEGNEEPDYDPAIEPLVLDALPADRFVDPATIAQQLDLIVWDAGKALRRLVAHGEAREGVGSFKGTFERLP</sequence>
<dbReference type="RefSeq" id="WP_003611816.1">
    <property type="nucleotide sequence ID" value="NZ_ADVE02000001.1"/>
</dbReference>
<evidence type="ECO:0000313" key="1">
    <source>
        <dbReference type="EMBL" id="ATQ69053.1"/>
    </source>
</evidence>
<organism evidence="1 2">
    <name type="scientific">Methylosinus trichosporium (strain ATCC 35070 / NCIMB 11131 / UNIQEM 75 / OB3b)</name>
    <dbReference type="NCBI Taxonomy" id="595536"/>
    <lineage>
        <taxon>Bacteria</taxon>
        <taxon>Pseudomonadati</taxon>
        <taxon>Pseudomonadota</taxon>
        <taxon>Alphaproteobacteria</taxon>
        <taxon>Hyphomicrobiales</taxon>
        <taxon>Methylocystaceae</taxon>
        <taxon>Methylosinus</taxon>
    </lineage>
</organism>
<dbReference type="InterPro" id="IPR045384">
    <property type="entry name" value="DUF6527"/>
</dbReference>
<name>A0A2D2D227_METT3</name>
<evidence type="ECO:0000313" key="2">
    <source>
        <dbReference type="Proteomes" id="UP000230709"/>
    </source>
</evidence>
<accession>A0A2D2D227</accession>
<reference evidence="2" key="1">
    <citation type="submission" date="2017-10" db="EMBL/GenBank/DDBJ databases">
        <title>Completed PacBio SMRT sequence of Methylosinus trichosporium OB3b reveals presence of a third large plasmid.</title>
        <authorList>
            <person name="Charles T.C."/>
            <person name="Lynch M.D.J."/>
            <person name="Heil J.R."/>
            <person name="Cheng J."/>
        </authorList>
    </citation>
    <scope>NUCLEOTIDE SEQUENCE [LARGE SCALE GENOMIC DNA]</scope>
    <source>
        <strain evidence="2">OB3b</strain>
    </source>
</reference>
<keyword evidence="2" id="KW-1185">Reference proteome</keyword>
<dbReference type="EMBL" id="CP023737">
    <property type="protein sequence ID" value="ATQ69053.1"/>
    <property type="molecule type" value="Genomic_DNA"/>
</dbReference>
<proteinExistence type="predicted"/>
<dbReference type="Pfam" id="PF20137">
    <property type="entry name" value="BubE"/>
    <property type="match status" value="1"/>
</dbReference>
<dbReference type="KEGG" id="mtw:CQW49_15095"/>
<dbReference type="STRING" id="595536.GCA_000178815_02162"/>
<dbReference type="Proteomes" id="UP000230709">
    <property type="component" value="Chromosome"/>
</dbReference>